<organism evidence="1 2">
    <name type="scientific">Bacteroides faecalis</name>
    <dbReference type="NCBI Taxonomy" id="2447885"/>
    <lineage>
        <taxon>Bacteria</taxon>
        <taxon>Pseudomonadati</taxon>
        <taxon>Bacteroidota</taxon>
        <taxon>Bacteroidia</taxon>
        <taxon>Bacteroidales</taxon>
        <taxon>Bacteroidaceae</taxon>
        <taxon>Bacteroides</taxon>
    </lineage>
</organism>
<sequence>MSLSTDDTSGVNLEKKNFLFGGTLSMNRSFTSKFSYSSMYSFASHDQVFRIKYFRFNYAIQELRKLLLYTFVGGLGNYTPDQFVEVYGTHLLCDISIGERLNLIYRSLIYTESSSTMKQVVVKSGFMEHLLKF</sequence>
<proteinExistence type="predicted"/>
<evidence type="ECO:0000313" key="2">
    <source>
        <dbReference type="Proteomes" id="UP000288079"/>
    </source>
</evidence>
<name>A0A401LNM3_9BACE</name>
<comment type="caution">
    <text evidence="1">The sequence shown here is derived from an EMBL/GenBank/DDBJ whole genome shotgun (WGS) entry which is preliminary data.</text>
</comment>
<reference evidence="1 2" key="1">
    <citation type="submission" date="2018-10" db="EMBL/GenBank/DDBJ databases">
        <title>Draft Genome Sequence of Bacteroides sp. KCTC 15687.</title>
        <authorList>
            <person name="Yu S.Y."/>
            <person name="Kim J.S."/>
            <person name="Oh B.S."/>
            <person name="Park S.H."/>
            <person name="Kang S.W."/>
            <person name="Park J.E."/>
            <person name="Choi S.H."/>
            <person name="Han K.I."/>
            <person name="Lee K.C."/>
            <person name="Eom M.K."/>
            <person name="Suh M.K."/>
            <person name="Lee D.H."/>
            <person name="Yoon H."/>
            <person name="Kim B."/>
            <person name="Yang S.J."/>
            <person name="Lee J.S."/>
            <person name="Lee J.H."/>
        </authorList>
    </citation>
    <scope>NUCLEOTIDE SEQUENCE [LARGE SCALE GENOMIC DNA]</scope>
    <source>
        <strain evidence="1 2">KCTC 15687</strain>
    </source>
</reference>
<keyword evidence="2" id="KW-1185">Reference proteome</keyword>
<dbReference type="AlphaFoldDB" id="A0A401LNM3"/>
<evidence type="ECO:0008006" key="3">
    <source>
        <dbReference type="Google" id="ProtNLM"/>
    </source>
</evidence>
<evidence type="ECO:0000313" key="1">
    <source>
        <dbReference type="EMBL" id="GCB33136.1"/>
    </source>
</evidence>
<protein>
    <recommendedName>
        <fullName evidence="3">MACPF domain-containing protein</fullName>
    </recommendedName>
</protein>
<dbReference type="EMBL" id="BHWB01000001">
    <property type="protein sequence ID" value="GCB33136.1"/>
    <property type="molecule type" value="Genomic_DNA"/>
</dbReference>
<gene>
    <name evidence="1" type="ORF">KGMB02408_00810</name>
</gene>
<accession>A0A401LNM3</accession>
<dbReference type="Proteomes" id="UP000288079">
    <property type="component" value="Unassembled WGS sequence"/>
</dbReference>